<evidence type="ECO:0000313" key="13">
    <source>
        <dbReference type="Proteomes" id="UP000596092"/>
    </source>
</evidence>
<comment type="subcellular location">
    <subcellularLocation>
        <location evidence="2">Cell inner membrane</location>
        <topology evidence="2">Multi-pass membrane protein</topology>
    </subcellularLocation>
    <subcellularLocation>
        <location evidence="10">Cell membrane</location>
        <topology evidence="10">Multi-pass membrane protein</topology>
    </subcellularLocation>
</comment>
<keyword evidence="4 10" id="KW-0813">Transport</keyword>
<keyword evidence="5" id="KW-1003">Cell membrane</keyword>
<evidence type="ECO:0000313" key="12">
    <source>
        <dbReference type="EMBL" id="QQG67018.1"/>
    </source>
</evidence>
<proteinExistence type="inferred from homology"/>
<name>A0A7T5VFL2_9BACT</name>
<evidence type="ECO:0000256" key="4">
    <source>
        <dbReference type="ARBA" id="ARBA00022448"/>
    </source>
</evidence>
<dbReference type="Proteomes" id="UP000596092">
    <property type="component" value="Chromosome"/>
</dbReference>
<keyword evidence="9 10" id="KW-0472">Membrane</keyword>
<dbReference type="NCBIfam" id="TIGR01726">
    <property type="entry name" value="HEQRo_perm_3TM"/>
    <property type="match status" value="1"/>
</dbReference>
<comment type="function">
    <text evidence="1">Part of the binding-protein-dependent transport system for glutamine; probably responsible for the translocation of the substrate across the membrane.</text>
</comment>
<sequence>MFGSIKARRFTRLDGLLLLVFSALIGIFAYRIAAHLQYDWQWEKIPQFLFRYDTEAGQWVPNYLIHGLLTTVRLGVWSGLLAIVLGQVVALARVSRWLYWRLMARSYIELMRNLPPLVIIFILYFFLADQLVPILDLQTLARQASPQMQQLITLLFAAPDQFSAFFSAVITLALFESAYVAEILRAGIESVERGQWDASHALGLTRLQTLQHIILPQAVRRVLPPLAGQMISLIKDSAIVSVISIQELTYQGTQLMASTYLTIEVWLTIAVLYFLLTFPCSLIVGRMDRTLNRQ</sequence>
<dbReference type="InterPro" id="IPR010065">
    <property type="entry name" value="AA_ABC_transptr_permease_3TM"/>
</dbReference>
<keyword evidence="6 10" id="KW-0812">Transmembrane</keyword>
<dbReference type="GO" id="GO:0022857">
    <property type="term" value="F:transmembrane transporter activity"/>
    <property type="evidence" value="ECO:0007669"/>
    <property type="project" value="InterPro"/>
</dbReference>
<dbReference type="KEGG" id="dog:HP555_10200"/>
<evidence type="ECO:0000256" key="5">
    <source>
        <dbReference type="ARBA" id="ARBA00022475"/>
    </source>
</evidence>
<evidence type="ECO:0000256" key="3">
    <source>
        <dbReference type="ARBA" id="ARBA00010072"/>
    </source>
</evidence>
<gene>
    <name evidence="12" type="ORF">HP555_10200</name>
</gene>
<organism evidence="12 13">
    <name type="scientific">Desulfobulbus oligotrophicus</name>
    <dbReference type="NCBI Taxonomy" id="1909699"/>
    <lineage>
        <taxon>Bacteria</taxon>
        <taxon>Pseudomonadati</taxon>
        <taxon>Thermodesulfobacteriota</taxon>
        <taxon>Desulfobulbia</taxon>
        <taxon>Desulfobulbales</taxon>
        <taxon>Desulfobulbaceae</taxon>
        <taxon>Desulfobulbus</taxon>
    </lineage>
</organism>
<reference evidence="12 13" key="1">
    <citation type="submission" date="2020-05" db="EMBL/GenBank/DDBJ databases">
        <title>Complete genome of Desulfobulbus oligotrophicus.</title>
        <authorList>
            <person name="Podar M."/>
        </authorList>
    </citation>
    <scope>NUCLEOTIDE SEQUENCE [LARGE SCALE GENOMIC DNA]</scope>
    <source>
        <strain evidence="12 13">Prop6</strain>
    </source>
</reference>
<evidence type="ECO:0000256" key="10">
    <source>
        <dbReference type="RuleBase" id="RU363032"/>
    </source>
</evidence>
<evidence type="ECO:0000256" key="8">
    <source>
        <dbReference type="ARBA" id="ARBA00022989"/>
    </source>
</evidence>
<dbReference type="CDD" id="cd06261">
    <property type="entry name" value="TM_PBP2"/>
    <property type="match status" value="1"/>
</dbReference>
<comment type="similarity">
    <text evidence="3">Belongs to the binding-protein-dependent transport system permease family. HisMQ subfamily.</text>
</comment>
<evidence type="ECO:0000256" key="6">
    <source>
        <dbReference type="ARBA" id="ARBA00022692"/>
    </source>
</evidence>
<dbReference type="PANTHER" id="PTHR30614">
    <property type="entry name" value="MEMBRANE COMPONENT OF AMINO ACID ABC TRANSPORTER"/>
    <property type="match status" value="1"/>
</dbReference>
<dbReference type="PANTHER" id="PTHR30614:SF20">
    <property type="entry name" value="GLUTAMINE TRANSPORT SYSTEM PERMEASE PROTEIN GLNP"/>
    <property type="match status" value="1"/>
</dbReference>
<feature type="transmembrane region" description="Helical" evidence="10">
    <location>
        <begin position="265"/>
        <end position="285"/>
    </location>
</feature>
<dbReference type="InterPro" id="IPR043429">
    <property type="entry name" value="ArtM/GltK/GlnP/TcyL/YhdX-like"/>
</dbReference>
<evidence type="ECO:0000256" key="7">
    <source>
        <dbReference type="ARBA" id="ARBA00022970"/>
    </source>
</evidence>
<evidence type="ECO:0000256" key="9">
    <source>
        <dbReference type="ARBA" id="ARBA00023136"/>
    </source>
</evidence>
<dbReference type="PROSITE" id="PS50928">
    <property type="entry name" value="ABC_TM1"/>
    <property type="match status" value="1"/>
</dbReference>
<protein>
    <submittedName>
        <fullName evidence="12">Amino acid ABC transporter permease</fullName>
    </submittedName>
</protein>
<evidence type="ECO:0000256" key="1">
    <source>
        <dbReference type="ARBA" id="ARBA00003159"/>
    </source>
</evidence>
<keyword evidence="7" id="KW-0029">Amino-acid transport</keyword>
<keyword evidence="8 10" id="KW-1133">Transmembrane helix</keyword>
<evidence type="ECO:0000259" key="11">
    <source>
        <dbReference type="PROSITE" id="PS50928"/>
    </source>
</evidence>
<feature type="transmembrane region" description="Helical" evidence="10">
    <location>
        <begin position="74"/>
        <end position="94"/>
    </location>
</feature>
<dbReference type="InterPro" id="IPR035906">
    <property type="entry name" value="MetI-like_sf"/>
</dbReference>
<dbReference type="Pfam" id="PF00528">
    <property type="entry name" value="BPD_transp_1"/>
    <property type="match status" value="1"/>
</dbReference>
<dbReference type="InterPro" id="IPR000515">
    <property type="entry name" value="MetI-like"/>
</dbReference>
<keyword evidence="13" id="KW-1185">Reference proteome</keyword>
<evidence type="ECO:0000256" key="2">
    <source>
        <dbReference type="ARBA" id="ARBA00004429"/>
    </source>
</evidence>
<feature type="transmembrane region" description="Helical" evidence="10">
    <location>
        <begin position="12"/>
        <end position="33"/>
    </location>
</feature>
<dbReference type="AlphaFoldDB" id="A0A7T5VFL2"/>
<dbReference type="SUPFAM" id="SSF161098">
    <property type="entry name" value="MetI-like"/>
    <property type="match status" value="1"/>
</dbReference>
<dbReference type="GO" id="GO:0043190">
    <property type="term" value="C:ATP-binding cassette (ABC) transporter complex"/>
    <property type="evidence" value="ECO:0007669"/>
    <property type="project" value="InterPro"/>
</dbReference>
<accession>A0A7T5VFL2</accession>
<feature type="transmembrane region" description="Helical" evidence="10">
    <location>
        <begin position="114"/>
        <end position="132"/>
    </location>
</feature>
<feature type="domain" description="ABC transmembrane type-1" evidence="11">
    <location>
        <begin position="68"/>
        <end position="284"/>
    </location>
</feature>
<dbReference type="EMBL" id="CP054140">
    <property type="protein sequence ID" value="QQG67018.1"/>
    <property type="molecule type" value="Genomic_DNA"/>
</dbReference>
<dbReference type="GO" id="GO:0006865">
    <property type="term" value="P:amino acid transport"/>
    <property type="evidence" value="ECO:0007669"/>
    <property type="project" value="UniProtKB-KW"/>
</dbReference>
<dbReference type="Gene3D" id="1.10.3720.10">
    <property type="entry name" value="MetI-like"/>
    <property type="match status" value="1"/>
</dbReference>